<dbReference type="RefSeq" id="WP_154374379.1">
    <property type="nucleotide sequence ID" value="NZ_WKJK01000003.1"/>
</dbReference>
<name>A0A6I2KVC9_9BURK</name>
<sequence length="125" mass="13998">MSLGTVTPILRMFDETLTRAFYVDFLGFKVDWEHRFEGNFPLYTQVSKDGCLLHLSGHFGDCAPGAAIRIATSDVDAYQAELIAKEYKHARPGVAEVPWGGREMTIIDPSGNRLTFFNREPEISA</sequence>
<dbReference type="AlphaFoldDB" id="A0A6I2KVC9"/>
<dbReference type="InterPro" id="IPR000335">
    <property type="entry name" value="Bleomycin-R"/>
</dbReference>
<dbReference type="SUPFAM" id="SSF54593">
    <property type="entry name" value="Glyoxalase/Bleomycin resistance protein/Dihydroxybiphenyl dioxygenase"/>
    <property type="match status" value="1"/>
</dbReference>
<dbReference type="CDD" id="cd08349">
    <property type="entry name" value="BLMA_like"/>
    <property type="match status" value="1"/>
</dbReference>
<dbReference type="InterPro" id="IPR029068">
    <property type="entry name" value="Glyas_Bleomycin-R_OHBP_Dase"/>
</dbReference>
<reference evidence="5 6" key="1">
    <citation type="submission" date="2019-11" db="EMBL/GenBank/DDBJ databases">
        <title>Novel species isolated from a subtropical stream in China.</title>
        <authorList>
            <person name="Lu H."/>
        </authorList>
    </citation>
    <scope>NUCLEOTIDE SEQUENCE [LARGE SCALE GENOMIC DNA]</scope>
    <source>
        <strain evidence="5 6">FT80W</strain>
    </source>
</reference>
<evidence type="ECO:0000256" key="2">
    <source>
        <dbReference type="ARBA" id="ARBA00021572"/>
    </source>
</evidence>
<evidence type="ECO:0000256" key="3">
    <source>
        <dbReference type="ARBA" id="ARBA00023251"/>
    </source>
</evidence>
<dbReference type="Pfam" id="PF19581">
    <property type="entry name" value="Glyoxalase_7"/>
    <property type="match status" value="1"/>
</dbReference>
<feature type="domain" description="VOC" evidence="4">
    <location>
        <begin position="2"/>
        <end position="119"/>
    </location>
</feature>
<comment type="caution">
    <text evidence="5">The sequence shown here is derived from an EMBL/GenBank/DDBJ whole genome shotgun (WGS) entry which is preliminary data.</text>
</comment>
<keyword evidence="6" id="KW-1185">Reference proteome</keyword>
<keyword evidence="3" id="KW-0046">Antibiotic resistance</keyword>
<dbReference type="Gene3D" id="3.10.180.10">
    <property type="entry name" value="2,3-Dihydroxybiphenyl 1,2-Dioxygenase, domain 1"/>
    <property type="match status" value="1"/>
</dbReference>
<dbReference type="PROSITE" id="PS51819">
    <property type="entry name" value="VOC"/>
    <property type="match status" value="1"/>
</dbReference>
<evidence type="ECO:0000259" key="4">
    <source>
        <dbReference type="PROSITE" id="PS51819"/>
    </source>
</evidence>
<dbReference type="InterPro" id="IPR037523">
    <property type="entry name" value="VOC_core"/>
</dbReference>
<organism evidence="5 6">
    <name type="scientific">Duganella guangzhouensis</name>
    <dbReference type="NCBI Taxonomy" id="2666084"/>
    <lineage>
        <taxon>Bacteria</taxon>
        <taxon>Pseudomonadati</taxon>
        <taxon>Pseudomonadota</taxon>
        <taxon>Betaproteobacteria</taxon>
        <taxon>Burkholderiales</taxon>
        <taxon>Oxalobacteraceae</taxon>
        <taxon>Telluria group</taxon>
        <taxon>Duganella</taxon>
    </lineage>
</organism>
<dbReference type="EMBL" id="WKJK01000003">
    <property type="protein sequence ID" value="MRW89661.1"/>
    <property type="molecule type" value="Genomic_DNA"/>
</dbReference>
<evidence type="ECO:0000313" key="5">
    <source>
        <dbReference type="EMBL" id="MRW89661.1"/>
    </source>
</evidence>
<protein>
    <recommendedName>
        <fullName evidence="2">Bleomycin resistance protein</fullName>
    </recommendedName>
</protein>
<gene>
    <name evidence="5" type="ORF">GJ699_06670</name>
</gene>
<proteinExistence type="inferred from homology"/>
<dbReference type="GO" id="GO:0046677">
    <property type="term" value="P:response to antibiotic"/>
    <property type="evidence" value="ECO:0007669"/>
    <property type="project" value="UniProtKB-KW"/>
</dbReference>
<comment type="similarity">
    <text evidence="1">Belongs to the bleomycin resistance protein family.</text>
</comment>
<evidence type="ECO:0000256" key="1">
    <source>
        <dbReference type="ARBA" id="ARBA00011051"/>
    </source>
</evidence>
<evidence type="ECO:0000313" key="6">
    <source>
        <dbReference type="Proteomes" id="UP000433309"/>
    </source>
</evidence>
<accession>A0A6I2KVC9</accession>
<dbReference type="Proteomes" id="UP000433309">
    <property type="component" value="Unassembled WGS sequence"/>
</dbReference>